<protein>
    <submittedName>
        <fullName evidence="2">DUF5675 family protein</fullName>
    </submittedName>
</protein>
<organism evidence="2 3">
    <name type="scientific">Flavobacterium cheonhonense</name>
    <dbReference type="NCBI Taxonomy" id="706185"/>
    <lineage>
        <taxon>Bacteria</taxon>
        <taxon>Pseudomonadati</taxon>
        <taxon>Bacteroidota</taxon>
        <taxon>Flavobacteriia</taxon>
        <taxon>Flavobacteriales</taxon>
        <taxon>Flavobacteriaceae</taxon>
        <taxon>Flavobacterium</taxon>
    </lineage>
</organism>
<accession>A0ABP7T894</accession>
<dbReference type="Pfam" id="PF18925">
    <property type="entry name" value="DUF5675"/>
    <property type="match status" value="1"/>
</dbReference>
<dbReference type="EMBL" id="BAABCR010000003">
    <property type="protein sequence ID" value="GAA4022528.1"/>
    <property type="molecule type" value="Genomic_DNA"/>
</dbReference>
<reference evidence="3" key="1">
    <citation type="journal article" date="2019" name="Int. J. Syst. Evol. Microbiol.">
        <title>The Global Catalogue of Microorganisms (GCM) 10K type strain sequencing project: providing services to taxonomists for standard genome sequencing and annotation.</title>
        <authorList>
            <consortium name="The Broad Institute Genomics Platform"/>
            <consortium name="The Broad Institute Genome Sequencing Center for Infectious Disease"/>
            <person name="Wu L."/>
            <person name="Ma J."/>
        </authorList>
    </citation>
    <scope>NUCLEOTIDE SEQUENCE [LARGE SCALE GENOMIC DNA]</scope>
    <source>
        <strain evidence="3">JCM 17064</strain>
    </source>
</reference>
<evidence type="ECO:0000259" key="1">
    <source>
        <dbReference type="Pfam" id="PF18925"/>
    </source>
</evidence>
<feature type="domain" description="DUF5675" evidence="1">
    <location>
        <begin position="21"/>
        <end position="131"/>
    </location>
</feature>
<evidence type="ECO:0000313" key="3">
    <source>
        <dbReference type="Proteomes" id="UP001500968"/>
    </source>
</evidence>
<proteinExistence type="predicted"/>
<keyword evidence="3" id="KW-1185">Reference proteome</keyword>
<dbReference type="InterPro" id="IPR043732">
    <property type="entry name" value="DUF5675"/>
</dbReference>
<name>A0ABP7T894_9FLAO</name>
<comment type="caution">
    <text evidence="2">The sequence shown here is derived from an EMBL/GenBank/DDBJ whole genome shotgun (WGS) entry which is preliminary data.</text>
</comment>
<gene>
    <name evidence="2" type="ORF">GCM10022386_01790</name>
</gene>
<sequence length="147" mass="16804">MCNGLRQAQSDKHDLEVVLVLTRTYFPKGTNGQLECEGKLICNTIELPWKNNETKVSCIPEGKYFIRKRYSKKFKWHLEIIEVKNRSWILFHPANNALKELNGCIAPVTKISGAGLGLQSRKAFTKLKSLVYTALDKKQRVLIIIKS</sequence>
<dbReference type="Proteomes" id="UP001500968">
    <property type="component" value="Unassembled WGS sequence"/>
</dbReference>
<evidence type="ECO:0000313" key="2">
    <source>
        <dbReference type="EMBL" id="GAA4022528.1"/>
    </source>
</evidence>